<sequence length="58" mass="6352">MGVPRRRLPRTAQAAIAIAIAIEGINNRSASEVELVEGVDVEALVHRSWLDFIEGPEQ</sequence>
<keyword evidence="2" id="KW-1185">Reference proteome</keyword>
<evidence type="ECO:0000313" key="1">
    <source>
        <dbReference type="EMBL" id="CCH74170.1"/>
    </source>
</evidence>
<dbReference type="EMBL" id="CAJA01000334">
    <property type="protein sequence ID" value="CCH74170.1"/>
    <property type="molecule type" value="Genomic_DNA"/>
</dbReference>
<dbReference type="AlphaFoldDB" id="W6JZL7"/>
<dbReference type="STRING" id="1193182.BN11_40009"/>
<protein>
    <submittedName>
        <fullName evidence="1">Uncharacterized protein</fullName>
    </submittedName>
</protein>
<accession>W6JZL7</accession>
<name>W6JZL7_9MICO</name>
<dbReference type="Proteomes" id="UP000035763">
    <property type="component" value="Unassembled WGS sequence"/>
</dbReference>
<evidence type="ECO:0000313" key="2">
    <source>
        <dbReference type="Proteomes" id="UP000035763"/>
    </source>
</evidence>
<gene>
    <name evidence="1" type="ORF">BN11_40009</name>
</gene>
<reference evidence="1 2" key="1">
    <citation type="journal article" date="2013" name="ISME J.">
        <title>A metabolic model for members of the genus Tetrasphaera involved in enhanced biological phosphorus removal.</title>
        <authorList>
            <person name="Kristiansen R."/>
            <person name="Nguyen H.T.T."/>
            <person name="Saunders A.M."/>
            <person name="Nielsen J.L."/>
            <person name="Wimmer R."/>
            <person name="Le V.Q."/>
            <person name="McIlroy S.J."/>
            <person name="Petrovski S."/>
            <person name="Seviour R.J."/>
            <person name="Calteau A."/>
            <person name="Nielsen K.L."/>
            <person name="Nielsen P.H."/>
        </authorList>
    </citation>
    <scope>NUCLEOTIDE SEQUENCE [LARGE SCALE GENOMIC DNA]</scope>
    <source>
        <strain evidence="1 2">Ben110</strain>
    </source>
</reference>
<comment type="caution">
    <text evidence="1">The sequence shown here is derived from an EMBL/GenBank/DDBJ whole genome shotgun (WGS) entry which is preliminary data.</text>
</comment>
<proteinExistence type="predicted"/>
<organism evidence="1 2">
    <name type="scientific">Nostocoides australiense Ben110</name>
    <dbReference type="NCBI Taxonomy" id="1193182"/>
    <lineage>
        <taxon>Bacteria</taxon>
        <taxon>Bacillati</taxon>
        <taxon>Actinomycetota</taxon>
        <taxon>Actinomycetes</taxon>
        <taxon>Micrococcales</taxon>
        <taxon>Intrasporangiaceae</taxon>
        <taxon>Nostocoides</taxon>
    </lineage>
</organism>